<dbReference type="SMART" id="SM00452">
    <property type="entry name" value="STI"/>
    <property type="match status" value="1"/>
</dbReference>
<dbReference type="Pfam" id="PF00197">
    <property type="entry name" value="Kunitz_legume"/>
    <property type="match status" value="1"/>
</dbReference>
<reference evidence="5" key="1">
    <citation type="submission" date="2024-07" db="EMBL/GenBank/DDBJ databases">
        <title>Two chromosome-level genome assemblies of Korean endemic species Abeliophyllum distichum and Forsythia ovata (Oleaceae).</title>
        <authorList>
            <person name="Jang H."/>
        </authorList>
    </citation>
    <scope>NUCLEOTIDE SEQUENCE [LARGE SCALE GENOMIC DNA]</scope>
</reference>
<dbReference type="Proteomes" id="UP001604277">
    <property type="component" value="Unassembled WGS sequence"/>
</dbReference>
<dbReference type="GO" id="GO:0030414">
    <property type="term" value="F:peptidase inhibitor activity"/>
    <property type="evidence" value="ECO:0007669"/>
    <property type="project" value="UniProtKB-KW"/>
</dbReference>
<sequence length="202" mass="22268">MKVTKSVTLFYILLSFSSLTTSSPVVDTDGNEVRSNIKYNVLPIKRGNGGGLSIAVRDVQCPLNVVQKNNESEIGLPLKLYPLENKQQVINLSTDLNIVFKVATTCVQSTGWRLDSVDEITGRRYVSTKGIVGSPGPQTVDNWFKIEKYGNGNGYKIFWCPTNVCKSCKLVCGNVGVFVENDQRWLGLSDVPLVIGFKKSLD</sequence>
<dbReference type="AlphaFoldDB" id="A0ABD1W820"/>
<keyword evidence="2" id="KW-1015">Disulfide bond</keyword>
<dbReference type="PANTHER" id="PTHR33107:SF81">
    <property type="entry name" value="TRYPSIN INHIBITOR A"/>
    <property type="match status" value="1"/>
</dbReference>
<dbReference type="Gene3D" id="2.80.10.50">
    <property type="match status" value="1"/>
</dbReference>
<keyword evidence="4" id="KW-0646">Protease inhibitor</keyword>
<evidence type="ECO:0000256" key="2">
    <source>
        <dbReference type="ARBA" id="ARBA00023157"/>
    </source>
</evidence>
<evidence type="ECO:0000313" key="5">
    <source>
        <dbReference type="Proteomes" id="UP001604277"/>
    </source>
</evidence>
<dbReference type="PRINTS" id="PR00291">
    <property type="entry name" value="KUNITZINHBTR"/>
</dbReference>
<dbReference type="SUPFAM" id="SSF50386">
    <property type="entry name" value="STI-like"/>
    <property type="match status" value="1"/>
</dbReference>
<comment type="caution">
    <text evidence="4">The sequence shown here is derived from an EMBL/GenBank/DDBJ whole genome shotgun (WGS) entry which is preliminary data.</text>
</comment>
<protein>
    <submittedName>
        <fullName evidence="4">Kunitz family trypsin and protease inhibitor protein</fullName>
    </submittedName>
</protein>
<keyword evidence="5" id="KW-1185">Reference proteome</keyword>
<dbReference type="PROSITE" id="PS00283">
    <property type="entry name" value="SOYBEAN_KUNITZ"/>
    <property type="match status" value="1"/>
</dbReference>
<feature type="chain" id="PRO_5044827811" evidence="3">
    <location>
        <begin position="23"/>
        <end position="202"/>
    </location>
</feature>
<dbReference type="PANTHER" id="PTHR33107">
    <property type="entry name" value="KUNITZ TRYPSIN INHIBITOR 2"/>
    <property type="match status" value="1"/>
</dbReference>
<evidence type="ECO:0000256" key="1">
    <source>
        <dbReference type="ARBA" id="ARBA00005440"/>
    </source>
</evidence>
<name>A0ABD1W820_9LAMI</name>
<accession>A0ABD1W820</accession>
<keyword evidence="3" id="KW-0732">Signal</keyword>
<proteinExistence type="inferred from homology"/>
<feature type="signal peptide" evidence="3">
    <location>
        <begin position="1"/>
        <end position="22"/>
    </location>
</feature>
<organism evidence="4 5">
    <name type="scientific">Forsythia ovata</name>
    <dbReference type="NCBI Taxonomy" id="205694"/>
    <lineage>
        <taxon>Eukaryota</taxon>
        <taxon>Viridiplantae</taxon>
        <taxon>Streptophyta</taxon>
        <taxon>Embryophyta</taxon>
        <taxon>Tracheophyta</taxon>
        <taxon>Spermatophyta</taxon>
        <taxon>Magnoliopsida</taxon>
        <taxon>eudicotyledons</taxon>
        <taxon>Gunneridae</taxon>
        <taxon>Pentapetalae</taxon>
        <taxon>asterids</taxon>
        <taxon>lamiids</taxon>
        <taxon>Lamiales</taxon>
        <taxon>Oleaceae</taxon>
        <taxon>Forsythieae</taxon>
        <taxon>Forsythia</taxon>
    </lineage>
</organism>
<dbReference type="EMBL" id="JBFOLJ010000004">
    <property type="protein sequence ID" value="KAL2545817.1"/>
    <property type="molecule type" value="Genomic_DNA"/>
</dbReference>
<comment type="similarity">
    <text evidence="1">Belongs to the protease inhibitor I3 (leguminous Kunitz-type inhibitor) family.</text>
</comment>
<gene>
    <name evidence="4" type="ORF">Fot_15050</name>
</gene>
<dbReference type="InterPro" id="IPR002160">
    <property type="entry name" value="Prot_inh_Kunz-lg"/>
</dbReference>
<evidence type="ECO:0000313" key="4">
    <source>
        <dbReference type="EMBL" id="KAL2545817.1"/>
    </source>
</evidence>
<dbReference type="InterPro" id="IPR011065">
    <property type="entry name" value="Kunitz_inhibitor_STI-like_sf"/>
</dbReference>
<dbReference type="CDD" id="cd23375">
    <property type="entry name" value="beta-trefoil_STI_VvMLP-like"/>
    <property type="match status" value="1"/>
</dbReference>
<evidence type="ECO:0000256" key="3">
    <source>
        <dbReference type="SAM" id="SignalP"/>
    </source>
</evidence>